<feature type="binding site" evidence="9">
    <location>
        <position position="117"/>
    </location>
    <ligand>
        <name>oxalate</name>
        <dbReference type="ChEBI" id="CHEBI:30623"/>
    </ligand>
</feature>
<dbReference type="EMBL" id="GL377567">
    <property type="protein sequence ID" value="EFJ36280.1"/>
    <property type="molecule type" value="Genomic_DNA"/>
</dbReference>
<dbReference type="FunFam" id="2.60.120.10:FF:000025">
    <property type="entry name" value="germin-like protein subfamily 2 member 1"/>
    <property type="match status" value="1"/>
</dbReference>
<evidence type="ECO:0000313" key="15">
    <source>
        <dbReference type="Proteomes" id="UP000001514"/>
    </source>
</evidence>
<dbReference type="CDD" id="cd02241">
    <property type="entry name" value="cupin_OxOx"/>
    <property type="match status" value="1"/>
</dbReference>
<dbReference type="Gramene" id="EFJ36280">
    <property type="protein sequence ID" value="EFJ36280"/>
    <property type="gene ID" value="SELMODRAFT_78485"/>
</dbReference>
<feature type="disulfide bond" evidence="11">
    <location>
        <begin position="33"/>
        <end position="48"/>
    </location>
</feature>
<dbReference type="GO" id="GO:0048046">
    <property type="term" value="C:apoplast"/>
    <property type="evidence" value="ECO:0007669"/>
    <property type="project" value="UniProtKB-SubCell"/>
</dbReference>
<feature type="domain" description="Cupin type-1" evidence="13">
    <location>
        <begin position="62"/>
        <end position="210"/>
    </location>
</feature>
<dbReference type="AlphaFoldDB" id="D8QUE3"/>
<dbReference type="GO" id="GO:2000280">
    <property type="term" value="P:regulation of root development"/>
    <property type="evidence" value="ECO:0007669"/>
    <property type="project" value="UniProtKB-ARBA"/>
</dbReference>
<dbReference type="SUPFAM" id="SSF51182">
    <property type="entry name" value="RmlC-like cupins"/>
    <property type="match status" value="1"/>
</dbReference>
<dbReference type="InterPro" id="IPR001929">
    <property type="entry name" value="Germin"/>
</dbReference>
<evidence type="ECO:0000313" key="14">
    <source>
        <dbReference type="EMBL" id="EFJ36280.1"/>
    </source>
</evidence>
<organism evidence="15">
    <name type="scientific">Selaginella moellendorffii</name>
    <name type="common">Spikemoss</name>
    <dbReference type="NCBI Taxonomy" id="88036"/>
    <lineage>
        <taxon>Eukaryota</taxon>
        <taxon>Viridiplantae</taxon>
        <taxon>Streptophyta</taxon>
        <taxon>Embryophyta</taxon>
        <taxon>Tracheophyta</taxon>
        <taxon>Lycopodiopsida</taxon>
        <taxon>Selaginellales</taxon>
        <taxon>Selaginellaceae</taxon>
        <taxon>Selaginella</taxon>
    </lineage>
</organism>
<evidence type="ECO:0000259" key="13">
    <source>
        <dbReference type="SMART" id="SM00835"/>
    </source>
</evidence>
<keyword evidence="15" id="KW-1185">Reference proteome</keyword>
<feature type="binding site" evidence="10">
    <location>
        <position position="156"/>
    </location>
    <ligand>
        <name>Mn(2+)</name>
        <dbReference type="ChEBI" id="CHEBI:29035"/>
    </ligand>
</feature>
<dbReference type="InterPro" id="IPR014710">
    <property type="entry name" value="RmlC-like_jellyroll"/>
</dbReference>
<proteinExistence type="inferred from homology"/>
<keyword evidence="7 11" id="KW-1015">Disulfide bond</keyword>
<name>D8QUE3_SELML</name>
<dbReference type="Pfam" id="PF00190">
    <property type="entry name" value="Cupin_1"/>
    <property type="match status" value="1"/>
</dbReference>
<keyword evidence="8 9" id="KW-0464">Manganese</keyword>
<protein>
    <recommendedName>
        <fullName evidence="12">Germin-like protein</fullName>
    </recommendedName>
</protein>
<evidence type="ECO:0000256" key="1">
    <source>
        <dbReference type="ARBA" id="ARBA00004271"/>
    </source>
</evidence>
<dbReference type="HOGENOM" id="CLU_015790_0_3_1"/>
<dbReference type="eggNOG" id="ENOG502QSRM">
    <property type="taxonomic scope" value="Eukaryota"/>
</dbReference>
<dbReference type="InterPro" id="IPR019780">
    <property type="entry name" value="Germin_Mn-BS"/>
</dbReference>
<dbReference type="GO" id="GO:0030145">
    <property type="term" value="F:manganese ion binding"/>
    <property type="evidence" value="ECO:0007669"/>
    <property type="project" value="UniProtKB-UniRule"/>
</dbReference>
<dbReference type="OrthoDB" id="1921208at2759"/>
<feature type="binding site" evidence="10">
    <location>
        <position position="117"/>
    </location>
    <ligand>
        <name>Mn(2+)</name>
        <dbReference type="ChEBI" id="CHEBI:29035"/>
    </ligand>
</feature>
<evidence type="ECO:0000256" key="9">
    <source>
        <dbReference type="PIRSR" id="PIRSR601929-1"/>
    </source>
</evidence>
<dbReference type="STRING" id="88036.D8QUE3"/>
<keyword evidence="4 12" id="KW-0964">Secreted</keyword>
<sequence>MAVSRSHALSIALLSFFVWTVVSSDPDPLQDFCIGDLNVVPGINGFPCRNASAVTVDDFIYSGIVNSSNTTNINRSGAIFGTVLRFPGLNTLGLSIARLDFLPEGIIPPHTHPRASEMVYVEEGTIYAAIVTADNRLFARVMNRGEVMVIPRGLIHWQMNVGRTNAKIIATLNSQLPGIQFIARSMFGSRPEVPDEVLEKTFFLGERSINQVRSNFD</sequence>
<evidence type="ECO:0000256" key="2">
    <source>
        <dbReference type="ARBA" id="ARBA00007456"/>
    </source>
</evidence>
<feature type="signal peptide" evidence="12">
    <location>
        <begin position="1"/>
        <end position="24"/>
    </location>
</feature>
<dbReference type="OMA" id="INVRHEK"/>
<comment type="similarity">
    <text evidence="2 12">Belongs to the germin family.</text>
</comment>
<accession>D8QUE3</accession>
<dbReference type="InterPro" id="IPR011051">
    <property type="entry name" value="RmlC_Cupin_sf"/>
</dbReference>
<dbReference type="FunCoup" id="D8QUE3">
    <property type="interactions" value="84"/>
</dbReference>
<dbReference type="Gene3D" id="2.60.120.10">
    <property type="entry name" value="Jelly Rolls"/>
    <property type="match status" value="1"/>
</dbReference>
<keyword evidence="6 12" id="KW-0732">Signal</keyword>
<feature type="binding site" evidence="9">
    <location>
        <position position="112"/>
    </location>
    <ligand>
        <name>oxalate</name>
        <dbReference type="ChEBI" id="CHEBI:30623"/>
    </ligand>
</feature>
<evidence type="ECO:0000256" key="3">
    <source>
        <dbReference type="ARBA" id="ARBA00022523"/>
    </source>
</evidence>
<dbReference type="PANTHER" id="PTHR31238">
    <property type="entry name" value="GERMIN-LIKE PROTEIN SUBFAMILY 3 MEMBER 3"/>
    <property type="match status" value="1"/>
</dbReference>
<dbReference type="Proteomes" id="UP000001514">
    <property type="component" value="Unassembled WGS sequence"/>
</dbReference>
<evidence type="ECO:0000256" key="8">
    <source>
        <dbReference type="ARBA" id="ARBA00023211"/>
    </source>
</evidence>
<reference evidence="14 15" key="1">
    <citation type="journal article" date="2011" name="Science">
        <title>The Selaginella genome identifies genetic changes associated with the evolution of vascular plants.</title>
        <authorList>
            <person name="Banks J.A."/>
            <person name="Nishiyama T."/>
            <person name="Hasebe M."/>
            <person name="Bowman J.L."/>
            <person name="Gribskov M."/>
            <person name="dePamphilis C."/>
            <person name="Albert V.A."/>
            <person name="Aono N."/>
            <person name="Aoyama T."/>
            <person name="Ambrose B.A."/>
            <person name="Ashton N.W."/>
            <person name="Axtell M.J."/>
            <person name="Barker E."/>
            <person name="Barker M.S."/>
            <person name="Bennetzen J.L."/>
            <person name="Bonawitz N.D."/>
            <person name="Chapple C."/>
            <person name="Cheng C."/>
            <person name="Correa L.G."/>
            <person name="Dacre M."/>
            <person name="DeBarry J."/>
            <person name="Dreyer I."/>
            <person name="Elias M."/>
            <person name="Engstrom E.M."/>
            <person name="Estelle M."/>
            <person name="Feng L."/>
            <person name="Finet C."/>
            <person name="Floyd S.K."/>
            <person name="Frommer W.B."/>
            <person name="Fujita T."/>
            <person name="Gramzow L."/>
            <person name="Gutensohn M."/>
            <person name="Harholt J."/>
            <person name="Hattori M."/>
            <person name="Heyl A."/>
            <person name="Hirai T."/>
            <person name="Hiwatashi Y."/>
            <person name="Ishikawa M."/>
            <person name="Iwata M."/>
            <person name="Karol K.G."/>
            <person name="Koehler B."/>
            <person name="Kolukisaoglu U."/>
            <person name="Kubo M."/>
            <person name="Kurata T."/>
            <person name="Lalonde S."/>
            <person name="Li K."/>
            <person name="Li Y."/>
            <person name="Litt A."/>
            <person name="Lyons E."/>
            <person name="Manning G."/>
            <person name="Maruyama T."/>
            <person name="Michael T.P."/>
            <person name="Mikami K."/>
            <person name="Miyazaki S."/>
            <person name="Morinaga S."/>
            <person name="Murata T."/>
            <person name="Mueller-Roeber B."/>
            <person name="Nelson D.R."/>
            <person name="Obara M."/>
            <person name="Oguri Y."/>
            <person name="Olmstead R.G."/>
            <person name="Onodera N."/>
            <person name="Petersen B.L."/>
            <person name="Pils B."/>
            <person name="Prigge M."/>
            <person name="Rensing S.A."/>
            <person name="Riano-Pachon D.M."/>
            <person name="Roberts A.W."/>
            <person name="Sato Y."/>
            <person name="Scheller H.V."/>
            <person name="Schulz B."/>
            <person name="Schulz C."/>
            <person name="Shakirov E.V."/>
            <person name="Shibagaki N."/>
            <person name="Shinohara N."/>
            <person name="Shippen D.E."/>
            <person name="Soerensen I."/>
            <person name="Sotooka R."/>
            <person name="Sugimoto N."/>
            <person name="Sugita M."/>
            <person name="Sumikawa N."/>
            <person name="Tanurdzic M."/>
            <person name="Theissen G."/>
            <person name="Ulvskov P."/>
            <person name="Wakazuki S."/>
            <person name="Weng J.K."/>
            <person name="Willats W.W."/>
            <person name="Wipf D."/>
            <person name="Wolf P.G."/>
            <person name="Yang L."/>
            <person name="Zimmer A.D."/>
            <person name="Zhu Q."/>
            <person name="Mitros T."/>
            <person name="Hellsten U."/>
            <person name="Loque D."/>
            <person name="Otillar R."/>
            <person name="Salamov A."/>
            <person name="Schmutz J."/>
            <person name="Shapiro H."/>
            <person name="Lindquist E."/>
            <person name="Lucas S."/>
            <person name="Rokhsar D."/>
            <person name="Grigoriev I.V."/>
        </authorList>
    </citation>
    <scope>NUCLEOTIDE SEQUENCE [LARGE SCALE GENOMIC DNA]</scope>
</reference>
<dbReference type="GO" id="GO:0010497">
    <property type="term" value="P:plasmodesmata-mediated intercellular transport"/>
    <property type="evidence" value="ECO:0007669"/>
    <property type="project" value="UniProtKB-ARBA"/>
</dbReference>
<evidence type="ECO:0000256" key="12">
    <source>
        <dbReference type="RuleBase" id="RU366015"/>
    </source>
</evidence>
<dbReference type="SMART" id="SM00835">
    <property type="entry name" value="Cupin_1"/>
    <property type="match status" value="1"/>
</dbReference>
<keyword evidence="5 9" id="KW-0479">Metal-binding</keyword>
<evidence type="ECO:0000256" key="7">
    <source>
        <dbReference type="ARBA" id="ARBA00023157"/>
    </source>
</evidence>
<evidence type="ECO:0000256" key="11">
    <source>
        <dbReference type="PIRSR" id="PIRSR601929-3"/>
    </source>
</evidence>
<evidence type="ECO:0000256" key="4">
    <source>
        <dbReference type="ARBA" id="ARBA00022525"/>
    </source>
</evidence>
<dbReference type="PROSITE" id="PS00725">
    <property type="entry name" value="GERMIN"/>
    <property type="match status" value="1"/>
</dbReference>
<evidence type="ECO:0000256" key="5">
    <source>
        <dbReference type="ARBA" id="ARBA00022723"/>
    </source>
</evidence>
<dbReference type="PRINTS" id="PR00325">
    <property type="entry name" value="GERMIN"/>
</dbReference>
<dbReference type="InterPro" id="IPR006045">
    <property type="entry name" value="Cupin_1"/>
</dbReference>
<feature type="binding site" evidence="10">
    <location>
        <position position="110"/>
    </location>
    <ligand>
        <name>Mn(2+)</name>
        <dbReference type="ChEBI" id="CHEBI:29035"/>
    </ligand>
</feature>
<feature type="chain" id="PRO_5019620957" description="Germin-like protein" evidence="12">
    <location>
        <begin position="25"/>
        <end position="217"/>
    </location>
</feature>
<comment type="subcellular location">
    <subcellularLocation>
        <location evidence="1 12">Secreted</location>
        <location evidence="1 12">Extracellular space</location>
        <location evidence="1 12">Apoplast</location>
    </subcellularLocation>
</comment>
<dbReference type="InParanoid" id="D8QUE3"/>
<keyword evidence="3 12" id="KW-0052">Apoplast</keyword>
<evidence type="ECO:0000256" key="6">
    <source>
        <dbReference type="ARBA" id="ARBA00022729"/>
    </source>
</evidence>
<gene>
    <name evidence="14" type="ORF">SELMODRAFT_78485</name>
</gene>
<evidence type="ECO:0000256" key="10">
    <source>
        <dbReference type="PIRSR" id="PIRSR601929-2"/>
    </source>
</evidence>
<dbReference type="KEGG" id="smo:SELMODRAFT_78485"/>
<dbReference type="GO" id="GO:0009506">
    <property type="term" value="C:plasmodesma"/>
    <property type="evidence" value="ECO:0007669"/>
    <property type="project" value="UniProtKB-ARBA"/>
</dbReference>
<feature type="binding site" evidence="10">
    <location>
        <position position="112"/>
    </location>
    <ligand>
        <name>Mn(2+)</name>
        <dbReference type="ChEBI" id="CHEBI:29035"/>
    </ligand>
</feature>